<name>A0A183EAW7_9BILA</name>
<dbReference type="Proteomes" id="UP000271098">
    <property type="component" value="Unassembled WGS sequence"/>
</dbReference>
<keyword evidence="4" id="KW-1185">Reference proteome</keyword>
<dbReference type="EMBL" id="UYRT01086215">
    <property type="protein sequence ID" value="VDN31061.1"/>
    <property type="molecule type" value="Genomic_DNA"/>
</dbReference>
<evidence type="ECO:0000313" key="4">
    <source>
        <dbReference type="Proteomes" id="UP000271098"/>
    </source>
</evidence>
<evidence type="ECO:0000313" key="3">
    <source>
        <dbReference type="EMBL" id="VDN31061.1"/>
    </source>
</evidence>
<reference evidence="5" key="1">
    <citation type="submission" date="2016-06" db="UniProtKB">
        <authorList>
            <consortium name="WormBaseParasite"/>
        </authorList>
    </citation>
    <scope>IDENTIFICATION</scope>
</reference>
<dbReference type="OrthoDB" id="10264149at2759"/>
<dbReference type="Pfam" id="PF19274">
    <property type="entry name" value="PI4K_N"/>
    <property type="match status" value="2"/>
</dbReference>
<comment type="similarity">
    <text evidence="1">Belongs to the PI3/PI4-kinase family. Type III PI4K subfamily.</text>
</comment>
<sequence length="203" mass="22848">MAENVRDDEDKMTLLYRLLELFVQLGHEGRKAGEKSAKVMKVSTGAGNLGVLIPKIASLLRRSTTIHSPPVRLRNLFRDFWFYCTVLGFNVARIGLWPEEWYEAACEIACKSPVLTPQESLRAELIANTTIKSDDISLAELQEIRATVLSEIQSSPDIAAVVNKLEFAHCIYLLSVFRVELMRALHSSEPGAVHSIFQYLEDK</sequence>
<dbReference type="WBParaSite" id="GPUH_0001813301-mRNA-1">
    <property type="protein sequence ID" value="GPUH_0001813301-mRNA-1"/>
    <property type="gene ID" value="GPUH_0001813301"/>
</dbReference>
<reference evidence="3 4" key="2">
    <citation type="submission" date="2018-11" db="EMBL/GenBank/DDBJ databases">
        <authorList>
            <consortium name="Pathogen Informatics"/>
        </authorList>
    </citation>
    <scope>NUCLEOTIDE SEQUENCE [LARGE SCALE GENOMIC DNA]</scope>
</reference>
<evidence type="ECO:0000313" key="5">
    <source>
        <dbReference type="WBParaSite" id="GPUH_0001813301-mRNA-1"/>
    </source>
</evidence>
<gene>
    <name evidence="3" type="ORF">GPUH_LOCUS18108</name>
</gene>
<evidence type="ECO:0000256" key="1">
    <source>
        <dbReference type="ARBA" id="ARBA00006209"/>
    </source>
</evidence>
<accession>A0A183EAW7</accession>
<dbReference type="InterPro" id="IPR045495">
    <property type="entry name" value="PI4K_N"/>
</dbReference>
<evidence type="ECO:0000259" key="2">
    <source>
        <dbReference type="Pfam" id="PF19274"/>
    </source>
</evidence>
<feature type="domain" description="PI4-kinase N-terminal" evidence="2">
    <location>
        <begin position="2"/>
        <end position="89"/>
    </location>
</feature>
<proteinExistence type="inferred from homology"/>
<dbReference type="AlphaFoldDB" id="A0A183EAW7"/>
<organism evidence="5">
    <name type="scientific">Gongylonema pulchrum</name>
    <dbReference type="NCBI Taxonomy" id="637853"/>
    <lineage>
        <taxon>Eukaryota</taxon>
        <taxon>Metazoa</taxon>
        <taxon>Ecdysozoa</taxon>
        <taxon>Nematoda</taxon>
        <taxon>Chromadorea</taxon>
        <taxon>Rhabditida</taxon>
        <taxon>Spirurina</taxon>
        <taxon>Spiruromorpha</taxon>
        <taxon>Spiruroidea</taxon>
        <taxon>Gongylonematidae</taxon>
        <taxon>Gongylonema</taxon>
    </lineage>
</organism>
<protein>
    <submittedName>
        <fullName evidence="5">PI4-kinase N-terminal domain-containing protein</fullName>
    </submittedName>
</protein>
<feature type="domain" description="PI4-kinase N-terminal" evidence="2">
    <location>
        <begin position="95"/>
        <end position="184"/>
    </location>
</feature>